<evidence type="ECO:0000256" key="1">
    <source>
        <dbReference type="SAM" id="Phobius"/>
    </source>
</evidence>
<evidence type="ECO:0000313" key="3">
    <source>
        <dbReference type="Proteomes" id="UP001597118"/>
    </source>
</evidence>
<reference evidence="3" key="1">
    <citation type="journal article" date="2019" name="Int. J. Syst. Evol. Microbiol.">
        <title>The Global Catalogue of Microorganisms (GCM) 10K type strain sequencing project: providing services to taxonomists for standard genome sequencing and annotation.</title>
        <authorList>
            <consortium name="The Broad Institute Genomics Platform"/>
            <consortium name="The Broad Institute Genome Sequencing Center for Infectious Disease"/>
            <person name="Wu L."/>
            <person name="Ma J."/>
        </authorList>
    </citation>
    <scope>NUCLEOTIDE SEQUENCE [LARGE SCALE GENOMIC DNA]</scope>
    <source>
        <strain evidence="3">CCUG 53762</strain>
    </source>
</reference>
<dbReference type="RefSeq" id="WP_379662509.1">
    <property type="nucleotide sequence ID" value="NZ_JBHUDG010000015.1"/>
</dbReference>
<proteinExistence type="predicted"/>
<dbReference type="Proteomes" id="UP001597118">
    <property type="component" value="Unassembled WGS sequence"/>
</dbReference>
<keyword evidence="3" id="KW-1185">Reference proteome</keyword>
<keyword evidence="1" id="KW-0812">Transmembrane</keyword>
<dbReference type="Pfam" id="PF03382">
    <property type="entry name" value="DUF285"/>
    <property type="match status" value="1"/>
</dbReference>
<organism evidence="2 3">
    <name type="scientific">Pseudopedobacter beijingensis</name>
    <dbReference type="NCBI Taxonomy" id="1207056"/>
    <lineage>
        <taxon>Bacteria</taxon>
        <taxon>Pseudomonadati</taxon>
        <taxon>Bacteroidota</taxon>
        <taxon>Sphingobacteriia</taxon>
        <taxon>Sphingobacteriales</taxon>
        <taxon>Sphingobacteriaceae</taxon>
        <taxon>Pseudopedobacter</taxon>
    </lineage>
</organism>
<keyword evidence="1" id="KW-0472">Membrane</keyword>
<evidence type="ECO:0000313" key="2">
    <source>
        <dbReference type="EMBL" id="MFD1630132.1"/>
    </source>
</evidence>
<keyword evidence="1" id="KW-1133">Transmembrane helix</keyword>
<sequence length="518" mass="57518">MKTIKIMKKLLLVIFFIGNVFLGYGQDTSNEPFVTVWKTDNEGGVTNNKQIKLPITTNGTTTYDIFWVNVNNSSETGTLLGVKGPQTIDFPNSGTYRVTITNYNIQTNNNSLRFTFGAPSNPEIQDRKKIIRVEAWGKVRFRDNHTFNGCANLDITATDLPTLTTAANMFQNCTSLIGNSSFDSWEMSAVTSPTNMFAGAILFNQSIGNWDVSNMTSMSNMFNGATAFNHSLTNWNTSSVTSMNNMFQNATSFNQPLSTDGSKWDVSKVTSVANMFSGASSFNQNLASWKLNSVTSINSMLANSGMNRENYEATLIGWANNASIAIFDPPTNFNVNGRRYLTQESKDARAILKAKGWNFQNDTDEGTLPVTFVELKASLINDELLVQWQTISEQNNDKFIIQLSKDGENWQKVATVTTKAINGNSDEPIDYSYTIGSNDLQLASVPVLATIILAVLLFSRRKGLFISMTLLFGMFFTGCNKSELTLKEKSDFYLKITQIDKDGKTISDSDVVYVKKIK</sequence>
<accession>A0ABW4ICJ8</accession>
<feature type="transmembrane region" description="Helical" evidence="1">
    <location>
        <begin position="440"/>
        <end position="458"/>
    </location>
</feature>
<name>A0ABW4ICJ8_9SPHI</name>
<dbReference type="EMBL" id="JBHUDG010000015">
    <property type="protein sequence ID" value="MFD1630132.1"/>
    <property type="molecule type" value="Genomic_DNA"/>
</dbReference>
<gene>
    <name evidence="2" type="ORF">ACFSAH_09595</name>
</gene>
<dbReference type="InterPro" id="IPR005046">
    <property type="entry name" value="DUF285"/>
</dbReference>
<comment type="caution">
    <text evidence="2">The sequence shown here is derived from an EMBL/GenBank/DDBJ whole genome shotgun (WGS) entry which is preliminary data.</text>
</comment>
<protein>
    <submittedName>
        <fullName evidence="2">BspA family leucine-rich repeat surface protein</fullName>
    </submittedName>
</protein>